<evidence type="ECO:0000313" key="2">
    <source>
        <dbReference type="EMBL" id="JAT26748.1"/>
    </source>
</evidence>
<feature type="non-terminal residue" evidence="2">
    <location>
        <position position="1"/>
    </location>
</feature>
<reference evidence="2" key="1">
    <citation type="submission" date="2015-11" db="EMBL/GenBank/DDBJ databases">
        <title>De novo transcriptome assembly of four potential Pierce s Disease insect vectors from Arizona vineyards.</title>
        <authorList>
            <person name="Tassone E.E."/>
        </authorList>
    </citation>
    <scope>NUCLEOTIDE SEQUENCE</scope>
</reference>
<dbReference type="InterPro" id="IPR029526">
    <property type="entry name" value="PGBD"/>
</dbReference>
<sequence>LLCDCKTGFLLDIIVYTGKQTMITIEHNLGISGSIVSTLLQPYLDLGHTLYVDNWYTSPYLFQYLHDRKTGAVGTLRLDRKDTPNFPRLKTGEYSSQQSPFLLAEKWVDRRDVNMLSTTHKNVLKNSGKVDYHSGQQIKKPASVI</sequence>
<dbReference type="EMBL" id="GEBQ01013229">
    <property type="protein sequence ID" value="JAT26748.1"/>
    <property type="molecule type" value="Transcribed_RNA"/>
</dbReference>
<gene>
    <name evidence="2" type="ORF">g.2348</name>
</gene>
<evidence type="ECO:0000259" key="1">
    <source>
        <dbReference type="Pfam" id="PF13843"/>
    </source>
</evidence>
<dbReference type="Pfam" id="PF13843">
    <property type="entry name" value="DDE_Tnp_1_7"/>
    <property type="match status" value="1"/>
</dbReference>
<name>A0A1B6LSS8_9HEMI</name>
<protein>
    <recommendedName>
        <fullName evidence="1">PiggyBac transposable element-derived protein domain-containing protein</fullName>
    </recommendedName>
</protein>
<feature type="domain" description="PiggyBac transposable element-derived protein" evidence="1">
    <location>
        <begin position="1"/>
        <end position="143"/>
    </location>
</feature>
<dbReference type="PANTHER" id="PTHR46599:SF3">
    <property type="entry name" value="PIGGYBAC TRANSPOSABLE ELEMENT-DERIVED PROTEIN 4"/>
    <property type="match status" value="1"/>
</dbReference>
<feature type="non-terminal residue" evidence="2">
    <location>
        <position position="145"/>
    </location>
</feature>
<dbReference type="PANTHER" id="PTHR46599">
    <property type="entry name" value="PIGGYBAC TRANSPOSABLE ELEMENT-DERIVED PROTEIN 4"/>
    <property type="match status" value="1"/>
</dbReference>
<proteinExistence type="predicted"/>
<accession>A0A1B6LSS8</accession>
<organism evidence="2">
    <name type="scientific">Graphocephala atropunctata</name>
    <dbReference type="NCBI Taxonomy" id="36148"/>
    <lineage>
        <taxon>Eukaryota</taxon>
        <taxon>Metazoa</taxon>
        <taxon>Ecdysozoa</taxon>
        <taxon>Arthropoda</taxon>
        <taxon>Hexapoda</taxon>
        <taxon>Insecta</taxon>
        <taxon>Pterygota</taxon>
        <taxon>Neoptera</taxon>
        <taxon>Paraneoptera</taxon>
        <taxon>Hemiptera</taxon>
        <taxon>Auchenorrhyncha</taxon>
        <taxon>Membracoidea</taxon>
        <taxon>Cicadellidae</taxon>
        <taxon>Cicadellinae</taxon>
        <taxon>Cicadellini</taxon>
        <taxon>Graphocephala</taxon>
    </lineage>
</organism>
<dbReference type="AlphaFoldDB" id="A0A1B6LSS8"/>